<dbReference type="PROSITE" id="PS00061">
    <property type="entry name" value="ADH_SHORT"/>
    <property type="match status" value="1"/>
</dbReference>
<dbReference type="InterPro" id="IPR036291">
    <property type="entry name" value="NAD(P)-bd_dom_sf"/>
</dbReference>
<feature type="transmembrane region" description="Helical" evidence="5">
    <location>
        <begin position="459"/>
        <end position="478"/>
    </location>
</feature>
<feature type="transmembrane region" description="Helical" evidence="5">
    <location>
        <begin position="334"/>
        <end position="352"/>
    </location>
</feature>
<reference evidence="7 8" key="1">
    <citation type="submission" date="2019-12" db="EMBL/GenBank/DDBJ databases">
        <title>Draft genome sequence of the ascomycete Xylaria multiplex DSM 110363.</title>
        <authorList>
            <person name="Buettner E."/>
            <person name="Kellner H."/>
        </authorList>
    </citation>
    <scope>NUCLEOTIDE SEQUENCE [LARGE SCALE GENOMIC DNA]</scope>
    <source>
        <strain evidence="7 8">DSM 110363</strain>
    </source>
</reference>
<evidence type="ECO:0000256" key="2">
    <source>
        <dbReference type="ARBA" id="ARBA00006727"/>
    </source>
</evidence>
<feature type="transmembrane region" description="Helical" evidence="5">
    <location>
        <begin position="388"/>
        <end position="413"/>
    </location>
</feature>
<feature type="transmembrane region" description="Helical" evidence="5">
    <location>
        <begin position="163"/>
        <end position="182"/>
    </location>
</feature>
<dbReference type="OrthoDB" id="5212574at2759"/>
<evidence type="ECO:0000256" key="1">
    <source>
        <dbReference type="ARBA" id="ARBA00004141"/>
    </source>
</evidence>
<dbReference type="GO" id="GO:0016020">
    <property type="term" value="C:membrane"/>
    <property type="evidence" value="ECO:0007669"/>
    <property type="project" value="UniProtKB-SubCell"/>
</dbReference>
<feature type="transmembrane region" description="Helical" evidence="5">
    <location>
        <begin position="188"/>
        <end position="213"/>
    </location>
</feature>
<dbReference type="PANTHER" id="PTHR11360:SF130">
    <property type="entry name" value="MAJOR FACILITATOR SUPERFAMILY (MFS) PROFILE DOMAIN-CONTAINING PROTEIN-RELATED"/>
    <property type="match status" value="1"/>
</dbReference>
<dbReference type="InParanoid" id="A0A7C8IWQ9"/>
<keyword evidence="5" id="KW-0472">Membrane</keyword>
<dbReference type="EMBL" id="WUBL01000009">
    <property type="protein sequence ID" value="KAF2971963.1"/>
    <property type="molecule type" value="Genomic_DNA"/>
</dbReference>
<dbReference type="Gene3D" id="3.40.50.720">
    <property type="entry name" value="NAD(P)-binding Rossmann-like Domain"/>
    <property type="match status" value="1"/>
</dbReference>
<dbReference type="InterPro" id="IPR002347">
    <property type="entry name" value="SDR_fam"/>
</dbReference>
<proteinExistence type="inferred from homology"/>
<dbReference type="Gene3D" id="1.20.1250.20">
    <property type="entry name" value="MFS general substrate transporter like domains"/>
    <property type="match status" value="1"/>
</dbReference>
<dbReference type="Proteomes" id="UP000481858">
    <property type="component" value="Unassembled WGS sequence"/>
</dbReference>
<dbReference type="InterPro" id="IPR011701">
    <property type="entry name" value="MFS"/>
</dbReference>
<dbReference type="InterPro" id="IPR050327">
    <property type="entry name" value="Proton-linked_MCT"/>
</dbReference>
<name>A0A7C8IWQ9_9PEZI</name>
<protein>
    <recommendedName>
        <fullName evidence="6">Major facilitator superfamily (MFS) profile domain-containing protein</fullName>
    </recommendedName>
</protein>
<dbReference type="PANTHER" id="PTHR11360">
    <property type="entry name" value="MONOCARBOXYLATE TRANSPORTER"/>
    <property type="match status" value="1"/>
</dbReference>
<evidence type="ECO:0000256" key="3">
    <source>
        <dbReference type="ARBA" id="ARBA00022857"/>
    </source>
</evidence>
<dbReference type="Pfam" id="PF07690">
    <property type="entry name" value="MFS_1"/>
    <property type="match status" value="1"/>
</dbReference>
<feature type="transmembrane region" description="Helical" evidence="5">
    <location>
        <begin position="292"/>
        <end position="314"/>
    </location>
</feature>
<feature type="domain" description="Major facilitator superfamily (MFS) profile" evidence="6">
    <location>
        <begin position="94"/>
        <end position="485"/>
    </location>
</feature>
<feature type="compositionally biased region" description="Basic and acidic residues" evidence="4">
    <location>
        <begin position="17"/>
        <end position="27"/>
    </location>
</feature>
<dbReference type="PRINTS" id="PR00081">
    <property type="entry name" value="GDHRDH"/>
</dbReference>
<keyword evidence="5" id="KW-1133">Transmembrane helix</keyword>
<dbReference type="SUPFAM" id="SSF103473">
    <property type="entry name" value="MFS general substrate transporter"/>
    <property type="match status" value="1"/>
</dbReference>
<dbReference type="CDD" id="cd17352">
    <property type="entry name" value="MFS_MCT_SLC16"/>
    <property type="match status" value="1"/>
</dbReference>
<evidence type="ECO:0000313" key="7">
    <source>
        <dbReference type="EMBL" id="KAF2971963.1"/>
    </source>
</evidence>
<dbReference type="PROSITE" id="PS50850">
    <property type="entry name" value="MFS"/>
    <property type="match status" value="1"/>
</dbReference>
<comment type="similarity">
    <text evidence="2">Belongs to the major facilitator superfamily. Monocarboxylate porter (TC 2.A.1.13) family.</text>
</comment>
<keyword evidence="3" id="KW-0521">NADP</keyword>
<dbReference type="Pfam" id="PF00106">
    <property type="entry name" value="adh_short"/>
    <property type="match status" value="1"/>
</dbReference>
<sequence>MPSSTTPSSSDGELPIDIEKQSTRDATRQGQPPAQGGAESKDNEEDGQWRIEPEPDFLDTNASGAVGALGRVLSRISTSASWNPGPPPDGGKKAWLMCLCGHLIITNTWGFINSFGVFQTYYMELLGRPPSDISWIGSITVFLTFFIGTFTGRMVDAGFLRPILAVGTAFLALGIFTTSAATEYYQLILAQGFTMGIGCGCLFCAAITTVATYFSKKRSFAIGLTASGTVTGGLVYPAMARQLLPTIGFAWTLRAMGLVMVVTMFFVVAFMRSRVPPRRTGSLVDLSAFREFEYTFYAIGMFFNFWGVYFPFYYLGAFSRNTSFVRPSLSYVDSLNLVLILNGVSILGRLLPNHLADRYGPLTILAPFALLGGVTIFAWMAIDTATKLYIWATFYGIAAGGIQSLFPAGLSSLTTDPRKQGTRIGMVFTIVSFATLTGNPIAGAIIAASGGRYNGAQGFAGASLLLGSSLIFGARLVILNYRLGCSMGIGLATVQLLLSLGAFVIGADLREPEEGVVNSAQFTFHSANVAKWQDLVGLFKKAIELYGRVHHVFANAGVGPVANYVDGIELDDNGDPKEPTSLVLDVNLKGAINTATLAVHYIRQNPSGGSIVINSSATALQRFRAVDYGVAKHGSLGLMRGLHSALTAQNVPVRVNAVAPSWTAGGMVVQQLFNQFGIYTQPASAVARAAANLMADESRRGHLIHIDHEIYKEIDEALLLPAYSTLPHKETTNEDEAIGRMIGRMKAQGGKE</sequence>
<feature type="compositionally biased region" description="Polar residues" evidence="4">
    <location>
        <begin position="1"/>
        <end position="11"/>
    </location>
</feature>
<evidence type="ECO:0000259" key="6">
    <source>
        <dbReference type="PROSITE" id="PS50850"/>
    </source>
</evidence>
<dbReference type="SUPFAM" id="SSF51735">
    <property type="entry name" value="NAD(P)-binding Rossmann-fold domains"/>
    <property type="match status" value="1"/>
</dbReference>
<feature type="region of interest" description="Disordered" evidence="4">
    <location>
        <begin position="1"/>
        <end position="60"/>
    </location>
</feature>
<evidence type="ECO:0000256" key="4">
    <source>
        <dbReference type="SAM" id="MobiDB-lite"/>
    </source>
</evidence>
<dbReference type="InterPro" id="IPR036259">
    <property type="entry name" value="MFS_trans_sf"/>
</dbReference>
<evidence type="ECO:0000256" key="5">
    <source>
        <dbReference type="SAM" id="Phobius"/>
    </source>
</evidence>
<keyword evidence="8" id="KW-1185">Reference proteome</keyword>
<organism evidence="7 8">
    <name type="scientific">Xylaria multiplex</name>
    <dbReference type="NCBI Taxonomy" id="323545"/>
    <lineage>
        <taxon>Eukaryota</taxon>
        <taxon>Fungi</taxon>
        <taxon>Dikarya</taxon>
        <taxon>Ascomycota</taxon>
        <taxon>Pezizomycotina</taxon>
        <taxon>Sordariomycetes</taxon>
        <taxon>Xylariomycetidae</taxon>
        <taxon>Xylariales</taxon>
        <taxon>Xylariaceae</taxon>
        <taxon>Xylaria</taxon>
    </lineage>
</organism>
<feature type="transmembrane region" description="Helical" evidence="5">
    <location>
        <begin position="485"/>
        <end position="505"/>
    </location>
</feature>
<dbReference type="InterPro" id="IPR020846">
    <property type="entry name" value="MFS_dom"/>
</dbReference>
<comment type="subcellular location">
    <subcellularLocation>
        <location evidence="1">Membrane</location>
        <topology evidence="1">Multi-pass membrane protein</topology>
    </subcellularLocation>
</comment>
<keyword evidence="5" id="KW-0812">Transmembrane</keyword>
<gene>
    <name evidence="7" type="ORF">GQX73_g1510</name>
</gene>
<feature type="transmembrane region" description="Helical" evidence="5">
    <location>
        <begin position="425"/>
        <end position="447"/>
    </location>
</feature>
<feature type="transmembrane region" description="Helical" evidence="5">
    <location>
        <begin position="94"/>
        <end position="112"/>
    </location>
</feature>
<accession>A0A7C8IWQ9</accession>
<evidence type="ECO:0000313" key="8">
    <source>
        <dbReference type="Proteomes" id="UP000481858"/>
    </source>
</evidence>
<dbReference type="AlphaFoldDB" id="A0A7C8IWQ9"/>
<feature type="transmembrane region" description="Helical" evidence="5">
    <location>
        <begin position="251"/>
        <end position="271"/>
    </location>
</feature>
<dbReference type="InterPro" id="IPR020904">
    <property type="entry name" value="Sc_DH/Rdtase_CS"/>
</dbReference>
<feature type="transmembrane region" description="Helical" evidence="5">
    <location>
        <begin position="132"/>
        <end position="151"/>
    </location>
</feature>
<dbReference type="GO" id="GO:0022857">
    <property type="term" value="F:transmembrane transporter activity"/>
    <property type="evidence" value="ECO:0007669"/>
    <property type="project" value="InterPro"/>
</dbReference>
<comment type="caution">
    <text evidence="7">The sequence shown here is derived from an EMBL/GenBank/DDBJ whole genome shotgun (WGS) entry which is preliminary data.</text>
</comment>
<feature type="transmembrane region" description="Helical" evidence="5">
    <location>
        <begin position="364"/>
        <end position="382"/>
    </location>
</feature>
<feature type="transmembrane region" description="Helical" evidence="5">
    <location>
        <begin position="220"/>
        <end position="239"/>
    </location>
</feature>